<comment type="caution">
    <text evidence="7">Lacks conserved residue(s) required for the propagation of feature annotation.</text>
</comment>
<feature type="transmembrane region" description="Helical" evidence="7">
    <location>
        <begin position="29"/>
        <end position="50"/>
    </location>
</feature>
<dbReference type="STRING" id="1088818.A0A2H9ZSJ2"/>
<feature type="transmembrane region" description="Helical" evidence="7">
    <location>
        <begin position="62"/>
        <end position="84"/>
    </location>
</feature>
<sequence length="361" mass="39607">MEIVSHEDQHTSRANDLGAPQTMKKTKRYTLLALNVFFLLVGASGSPIILRTYFIHGGNRKWFSAFLQAAGFPFLLIPLLLSFLHRSRRQPSAGSHRLFSLSPHLLLYSTVIGIMTGVDNFLYAFGLSYLPVSTSALLSATQLGFIAFFSFFIVQQKFTAPLINAMVLLTLGAVVLGVHANGDRPEGESTAKFYAGFVMTLGAAALYGLILPLVELAYAKAKQTVTYTLVMEMQFIIGIVAAIFCALGMAINHDFQSMQAISREAEAYELGKAKYYLVVVFTTVVVQFFLLGLVGTINYSSALLAGIVIAFSIPVTEVLSVFFFHEKFDGEKGVALALSLWGSASYFYGEYKVYHRSTPSL</sequence>
<evidence type="ECO:0000313" key="8">
    <source>
        <dbReference type="EMBL" id="PKA46262.1"/>
    </source>
</evidence>
<keyword evidence="6 7" id="KW-0472">Membrane</keyword>
<feature type="transmembrane region" description="Helical" evidence="7">
    <location>
        <begin position="302"/>
        <end position="324"/>
    </location>
</feature>
<dbReference type="PANTHER" id="PTHR31376">
    <property type="entry name" value="OS09G0467300 PROTEIN-RELATED"/>
    <property type="match status" value="1"/>
</dbReference>
<dbReference type="InterPro" id="IPR030182">
    <property type="entry name" value="PUP_plant"/>
</dbReference>
<dbReference type="GO" id="GO:0016020">
    <property type="term" value="C:membrane"/>
    <property type="evidence" value="ECO:0007669"/>
    <property type="project" value="UniProtKB-SubCell"/>
</dbReference>
<protein>
    <recommendedName>
        <fullName evidence="7">Probable purine permease</fullName>
    </recommendedName>
</protein>
<dbReference type="SUPFAM" id="SSF103481">
    <property type="entry name" value="Multidrug resistance efflux transporter EmrE"/>
    <property type="match status" value="1"/>
</dbReference>
<name>A0A2H9ZSJ2_9ASPA</name>
<dbReference type="InterPro" id="IPR037185">
    <property type="entry name" value="EmrE-like"/>
</dbReference>
<dbReference type="PANTHER" id="PTHR31376:SF105">
    <property type="entry name" value="PURINE PERMEASE-RELATED"/>
    <property type="match status" value="1"/>
</dbReference>
<feature type="transmembrane region" description="Helical" evidence="7">
    <location>
        <begin position="105"/>
        <end position="130"/>
    </location>
</feature>
<feature type="transmembrane region" description="Helical" evidence="7">
    <location>
        <begin position="136"/>
        <end position="154"/>
    </location>
</feature>
<keyword evidence="9" id="KW-1185">Reference proteome</keyword>
<feature type="transmembrane region" description="Helical" evidence="7">
    <location>
        <begin position="235"/>
        <end position="255"/>
    </location>
</feature>
<keyword evidence="4 7" id="KW-0812">Transmembrane</keyword>
<evidence type="ECO:0000256" key="1">
    <source>
        <dbReference type="ARBA" id="ARBA00004141"/>
    </source>
</evidence>
<comment type="similarity">
    <text evidence="2 7">Belongs to the purine permeases (TC 2.A.7.14) family.</text>
</comment>
<gene>
    <name evidence="8" type="primary">PUP3</name>
    <name evidence="8" type="ORF">AXF42_Ash020013</name>
</gene>
<evidence type="ECO:0000256" key="2">
    <source>
        <dbReference type="ARBA" id="ARBA00006213"/>
    </source>
</evidence>
<keyword evidence="3 7" id="KW-0813">Transport</keyword>
<evidence type="ECO:0000256" key="7">
    <source>
        <dbReference type="RuleBase" id="RU368015"/>
    </source>
</evidence>
<comment type="subcellular location">
    <subcellularLocation>
        <location evidence="1 7">Membrane</location>
        <topology evidence="1 7">Multi-pass membrane protein</topology>
    </subcellularLocation>
</comment>
<feature type="transmembrane region" description="Helical" evidence="7">
    <location>
        <begin position="193"/>
        <end position="214"/>
    </location>
</feature>
<evidence type="ECO:0000313" key="9">
    <source>
        <dbReference type="Proteomes" id="UP000236161"/>
    </source>
</evidence>
<evidence type="ECO:0000256" key="5">
    <source>
        <dbReference type="ARBA" id="ARBA00022989"/>
    </source>
</evidence>
<dbReference type="GO" id="GO:0005345">
    <property type="term" value="F:purine nucleobase transmembrane transporter activity"/>
    <property type="evidence" value="ECO:0007669"/>
    <property type="project" value="UniProtKB-UniRule"/>
</dbReference>
<organism evidence="8 9">
    <name type="scientific">Apostasia shenzhenica</name>
    <dbReference type="NCBI Taxonomy" id="1088818"/>
    <lineage>
        <taxon>Eukaryota</taxon>
        <taxon>Viridiplantae</taxon>
        <taxon>Streptophyta</taxon>
        <taxon>Embryophyta</taxon>
        <taxon>Tracheophyta</taxon>
        <taxon>Spermatophyta</taxon>
        <taxon>Magnoliopsida</taxon>
        <taxon>Liliopsida</taxon>
        <taxon>Asparagales</taxon>
        <taxon>Orchidaceae</taxon>
        <taxon>Apostasioideae</taxon>
        <taxon>Apostasia</taxon>
    </lineage>
</organism>
<dbReference type="AlphaFoldDB" id="A0A2H9ZSJ2"/>
<dbReference type="Proteomes" id="UP000236161">
    <property type="component" value="Unassembled WGS sequence"/>
</dbReference>
<dbReference type="GO" id="GO:0015211">
    <property type="term" value="F:purine nucleoside transmembrane transporter activity"/>
    <property type="evidence" value="ECO:0007669"/>
    <property type="project" value="UniProtKB-UniRule"/>
</dbReference>
<keyword evidence="5 7" id="KW-1133">Transmembrane helix</keyword>
<feature type="transmembrane region" description="Helical" evidence="7">
    <location>
        <begin position="161"/>
        <end position="181"/>
    </location>
</feature>
<proteinExistence type="inferred from homology"/>
<accession>A0A2H9ZSJ2</accession>
<dbReference type="OrthoDB" id="1865379at2759"/>
<feature type="transmembrane region" description="Helical" evidence="7">
    <location>
        <begin position="275"/>
        <end position="295"/>
    </location>
</feature>
<dbReference type="Pfam" id="PF16913">
    <property type="entry name" value="PUNUT"/>
    <property type="match status" value="1"/>
</dbReference>
<evidence type="ECO:0000256" key="6">
    <source>
        <dbReference type="ARBA" id="ARBA00023136"/>
    </source>
</evidence>
<reference evidence="8 9" key="1">
    <citation type="journal article" date="2017" name="Nature">
        <title>The Apostasia genome and the evolution of orchids.</title>
        <authorList>
            <person name="Zhang G.Q."/>
            <person name="Liu K.W."/>
            <person name="Li Z."/>
            <person name="Lohaus R."/>
            <person name="Hsiao Y.Y."/>
            <person name="Niu S.C."/>
            <person name="Wang J.Y."/>
            <person name="Lin Y.C."/>
            <person name="Xu Q."/>
            <person name="Chen L.J."/>
            <person name="Yoshida K."/>
            <person name="Fujiwara S."/>
            <person name="Wang Z.W."/>
            <person name="Zhang Y.Q."/>
            <person name="Mitsuda N."/>
            <person name="Wang M."/>
            <person name="Liu G.H."/>
            <person name="Pecoraro L."/>
            <person name="Huang H.X."/>
            <person name="Xiao X.J."/>
            <person name="Lin M."/>
            <person name="Wu X.Y."/>
            <person name="Wu W.L."/>
            <person name="Chen Y.Y."/>
            <person name="Chang S.B."/>
            <person name="Sakamoto S."/>
            <person name="Ohme-Takagi M."/>
            <person name="Yagi M."/>
            <person name="Zeng S.J."/>
            <person name="Shen C.Y."/>
            <person name="Yeh C.M."/>
            <person name="Luo Y.B."/>
            <person name="Tsai W.C."/>
            <person name="Van de Peer Y."/>
            <person name="Liu Z.J."/>
        </authorList>
    </citation>
    <scope>NUCLEOTIDE SEQUENCE [LARGE SCALE GENOMIC DNA]</scope>
    <source>
        <strain evidence="9">cv. Shenzhen</strain>
        <tissue evidence="8">Stem</tissue>
    </source>
</reference>
<dbReference type="EMBL" id="KZ454389">
    <property type="protein sequence ID" value="PKA46262.1"/>
    <property type="molecule type" value="Genomic_DNA"/>
</dbReference>
<evidence type="ECO:0000256" key="3">
    <source>
        <dbReference type="ARBA" id="ARBA00022448"/>
    </source>
</evidence>
<evidence type="ECO:0000256" key="4">
    <source>
        <dbReference type="ARBA" id="ARBA00022692"/>
    </source>
</evidence>